<evidence type="ECO:0000256" key="1">
    <source>
        <dbReference type="SAM" id="Phobius"/>
    </source>
</evidence>
<organism evidence="3 4">
    <name type="scientific">Zygosaccharomyces bailii (strain CLIB 213 / ATCC 58445 / CBS 680 / BCRC 21525 / NBRC 1098 / NCYC 1416 / NRRL Y-2227)</name>
    <dbReference type="NCBI Taxonomy" id="1333698"/>
    <lineage>
        <taxon>Eukaryota</taxon>
        <taxon>Fungi</taxon>
        <taxon>Dikarya</taxon>
        <taxon>Ascomycota</taxon>
        <taxon>Saccharomycotina</taxon>
        <taxon>Saccharomycetes</taxon>
        <taxon>Saccharomycetales</taxon>
        <taxon>Saccharomycetaceae</taxon>
        <taxon>Zygosaccharomyces</taxon>
    </lineage>
</organism>
<feature type="transmembrane region" description="Helical" evidence="1">
    <location>
        <begin position="187"/>
        <end position="206"/>
    </location>
</feature>
<sequence>MNEDVSETRQFLTKVGDEEFYVRNHKVGSKYTFFDLQRIPTKVIAKKMFIVSNDTKLIVLDSVKSGAGRTERNDFYKIVMKPLLDKLALSHDLIKTTSHDSISAFAKSLDPQQSYAILVISGDTTISEFFNSLPQGPPRGQICLLPLPMGTGNAWASSLGLDSPVTAFHNFLDGRCKPKRIPLYKAIFPNGFSIVFFIIFSLGFHANLLHACEEPKYAKMGVERFQVAAKDILEKYDLDLSITAAGITKSYAYFAIINTPNLEAAYKPSPLSNALEQELRLLGYSSALTGSDLWEKIMQGYNNKAKQMLPTNDDVIYKSMKKDFEVILNYSPENSPRSKFEICCDGIVHNLLDFEPPTKPGEFYNNIHIQFLHQYSCFTLQVYST</sequence>
<accession>A0A8J2XB08</accession>
<dbReference type="AlphaFoldDB" id="A0A8J2XB08"/>
<dbReference type="GO" id="GO:0001727">
    <property type="term" value="F:lipid kinase activity"/>
    <property type="evidence" value="ECO:0007669"/>
    <property type="project" value="TreeGrafter"/>
</dbReference>
<evidence type="ECO:0000313" key="4">
    <source>
        <dbReference type="Proteomes" id="UP000019375"/>
    </source>
</evidence>
<keyword evidence="1" id="KW-1133">Transmembrane helix</keyword>
<dbReference type="InterPro" id="IPR001206">
    <property type="entry name" value="Diacylglycerol_kinase_cat_dom"/>
</dbReference>
<dbReference type="PROSITE" id="PS50146">
    <property type="entry name" value="DAGK"/>
    <property type="match status" value="1"/>
</dbReference>
<name>A0A8J2XB08_ZYGB2</name>
<dbReference type="OrthoDB" id="3853857at2759"/>
<evidence type="ECO:0000259" key="2">
    <source>
        <dbReference type="PROSITE" id="PS50146"/>
    </source>
</evidence>
<dbReference type="GO" id="GO:0005737">
    <property type="term" value="C:cytoplasm"/>
    <property type="evidence" value="ECO:0007669"/>
    <property type="project" value="TreeGrafter"/>
</dbReference>
<dbReference type="GO" id="GO:0016020">
    <property type="term" value="C:membrane"/>
    <property type="evidence" value="ECO:0007669"/>
    <property type="project" value="TreeGrafter"/>
</dbReference>
<dbReference type="PANTHER" id="PTHR12358:SF108">
    <property type="entry name" value="DAGKC DOMAIN-CONTAINING PROTEIN"/>
    <property type="match status" value="1"/>
</dbReference>
<protein>
    <submittedName>
        <fullName evidence="3">ZYBA0S16-00562g1_1</fullName>
    </submittedName>
</protein>
<gene>
    <name evidence="3" type="ORF">BN860_00562g</name>
</gene>
<dbReference type="Pfam" id="PF00781">
    <property type="entry name" value="DAGK_cat"/>
    <property type="match status" value="1"/>
</dbReference>
<evidence type="ECO:0000313" key="3">
    <source>
        <dbReference type="EMBL" id="CDF91942.1"/>
    </source>
</evidence>
<feature type="domain" description="DAGKc" evidence="2">
    <location>
        <begin position="52"/>
        <end position="191"/>
    </location>
</feature>
<dbReference type="Gene3D" id="3.40.50.10330">
    <property type="entry name" value="Probable inorganic polyphosphate/atp-NAD kinase, domain 1"/>
    <property type="match status" value="1"/>
</dbReference>
<dbReference type="PANTHER" id="PTHR12358">
    <property type="entry name" value="SPHINGOSINE KINASE"/>
    <property type="match status" value="1"/>
</dbReference>
<reference evidence="4" key="1">
    <citation type="journal article" date="2013" name="Genome Announc.">
        <title>Genome sequence of the food spoilage yeast Zygosaccharomyces bailii CLIB 213(T).</title>
        <authorList>
            <person name="Galeote V."/>
            <person name="Bigey F."/>
            <person name="Devillers H."/>
            <person name="Neuveglise C."/>
            <person name="Dequin S."/>
        </authorList>
    </citation>
    <scope>NUCLEOTIDE SEQUENCE [LARGE SCALE GENOMIC DNA]</scope>
    <source>
        <strain evidence="4">CLIB 213 / ATCC 58445 / CBS 680 / CCRC 21525 / NBRC 1098 / NCYC 1416 / NRRL Y-2227</strain>
    </source>
</reference>
<keyword evidence="4" id="KW-1185">Reference proteome</keyword>
<keyword evidence="1" id="KW-0472">Membrane</keyword>
<proteinExistence type="predicted"/>
<dbReference type="InterPro" id="IPR017438">
    <property type="entry name" value="ATP-NAD_kinase_N"/>
</dbReference>
<dbReference type="Proteomes" id="UP000019375">
    <property type="component" value="Unassembled WGS sequence"/>
</dbReference>
<keyword evidence="1" id="KW-0812">Transmembrane</keyword>
<dbReference type="GO" id="GO:0046512">
    <property type="term" value="P:sphingosine biosynthetic process"/>
    <property type="evidence" value="ECO:0007669"/>
    <property type="project" value="TreeGrafter"/>
</dbReference>
<dbReference type="EMBL" id="HG316469">
    <property type="protein sequence ID" value="CDF91942.1"/>
    <property type="molecule type" value="Genomic_DNA"/>
</dbReference>
<dbReference type="InterPro" id="IPR016064">
    <property type="entry name" value="NAD/diacylglycerol_kinase_sf"/>
</dbReference>
<dbReference type="SUPFAM" id="SSF111331">
    <property type="entry name" value="NAD kinase/diacylglycerol kinase-like"/>
    <property type="match status" value="1"/>
</dbReference>
<dbReference type="InterPro" id="IPR050187">
    <property type="entry name" value="Lipid_Phosphate_FormReg"/>
</dbReference>